<dbReference type="EMBL" id="JACEIK010000674">
    <property type="protein sequence ID" value="MCD7460723.1"/>
    <property type="molecule type" value="Genomic_DNA"/>
</dbReference>
<dbReference type="PANTHER" id="PTHR31734">
    <property type="entry name" value="AUXIN-RESPONSIVE PROTEIN IAA17"/>
    <property type="match status" value="1"/>
</dbReference>
<evidence type="ECO:0000256" key="1">
    <source>
        <dbReference type="ARBA" id="ARBA00004123"/>
    </source>
</evidence>
<comment type="function">
    <text evidence="8">Aux/IAA proteins are short-lived transcriptional factors that function as repressors of early auxin response genes at low auxin concentrations.</text>
</comment>
<evidence type="ECO:0000256" key="3">
    <source>
        <dbReference type="ARBA" id="ARBA00022491"/>
    </source>
</evidence>
<evidence type="ECO:0000256" key="7">
    <source>
        <dbReference type="ARBA" id="ARBA00023294"/>
    </source>
</evidence>
<dbReference type="InterPro" id="IPR053793">
    <property type="entry name" value="PB1-like"/>
</dbReference>
<comment type="similarity">
    <text evidence="2 8">Belongs to the Aux/IAA family.</text>
</comment>
<keyword evidence="3 8" id="KW-0678">Repressor</keyword>
<evidence type="ECO:0000256" key="4">
    <source>
        <dbReference type="ARBA" id="ARBA00023015"/>
    </source>
</evidence>
<dbReference type="InterPro" id="IPR033389">
    <property type="entry name" value="AUX/IAA_dom"/>
</dbReference>
<evidence type="ECO:0000313" key="11">
    <source>
        <dbReference type="Proteomes" id="UP000823775"/>
    </source>
</evidence>
<dbReference type="PANTHER" id="PTHR31734:SF219">
    <property type="entry name" value="AUXIN-RESPONSIVE PROTEIN"/>
    <property type="match status" value="1"/>
</dbReference>
<reference evidence="10 11" key="1">
    <citation type="journal article" date="2021" name="BMC Genomics">
        <title>Datura genome reveals duplications of psychoactive alkaloid biosynthetic genes and high mutation rate following tissue culture.</title>
        <authorList>
            <person name="Rajewski A."/>
            <person name="Carter-House D."/>
            <person name="Stajich J."/>
            <person name="Litt A."/>
        </authorList>
    </citation>
    <scope>NUCLEOTIDE SEQUENCE [LARGE SCALE GENOMIC DNA]</scope>
    <source>
        <strain evidence="10">AR-01</strain>
    </source>
</reference>
<keyword evidence="11" id="KW-1185">Reference proteome</keyword>
<dbReference type="Pfam" id="PF02309">
    <property type="entry name" value="AUX_IAA"/>
    <property type="match status" value="2"/>
</dbReference>
<keyword evidence="5 8" id="KW-0804">Transcription</keyword>
<dbReference type="PROSITE" id="PS51745">
    <property type="entry name" value="PB1"/>
    <property type="match status" value="1"/>
</dbReference>
<comment type="subcellular location">
    <subcellularLocation>
        <location evidence="1 8">Nucleus</location>
    </subcellularLocation>
</comment>
<evidence type="ECO:0000259" key="9">
    <source>
        <dbReference type="PROSITE" id="PS51745"/>
    </source>
</evidence>
<proteinExistence type="inferred from homology"/>
<evidence type="ECO:0000256" key="6">
    <source>
        <dbReference type="ARBA" id="ARBA00023242"/>
    </source>
</evidence>
<name>A0ABS8SPJ0_DATST</name>
<evidence type="ECO:0000256" key="5">
    <source>
        <dbReference type="ARBA" id="ARBA00023163"/>
    </source>
</evidence>
<dbReference type="SUPFAM" id="SSF54277">
    <property type="entry name" value="CAD &amp; PB1 domains"/>
    <property type="match status" value="1"/>
</dbReference>
<sequence>MELELGLALPCNHFLTNIKGFNADDMVTTRRKDNFDDNLSSEIKQKRSLAEAFEDSNNEGDVEPKTLSLFIWNGQPNEDDHRGRKKRPLMASDKDFEEENQTVGWPPINTWRKKQFHDQGDWITINDRNKGIVGGRNSMYVKVKMEGVAIGRKVDLRLYDSYQLLTHNLLQMFAKYQNGGNNSKRFTILYQDREGDWMLAGDVPWKIFVETVQRIEIQKNEK</sequence>
<organism evidence="10 11">
    <name type="scientific">Datura stramonium</name>
    <name type="common">Jimsonweed</name>
    <name type="synonym">Common thornapple</name>
    <dbReference type="NCBI Taxonomy" id="4076"/>
    <lineage>
        <taxon>Eukaryota</taxon>
        <taxon>Viridiplantae</taxon>
        <taxon>Streptophyta</taxon>
        <taxon>Embryophyta</taxon>
        <taxon>Tracheophyta</taxon>
        <taxon>Spermatophyta</taxon>
        <taxon>Magnoliopsida</taxon>
        <taxon>eudicotyledons</taxon>
        <taxon>Gunneridae</taxon>
        <taxon>Pentapetalae</taxon>
        <taxon>asterids</taxon>
        <taxon>lamiids</taxon>
        <taxon>Solanales</taxon>
        <taxon>Solanaceae</taxon>
        <taxon>Solanoideae</taxon>
        <taxon>Datureae</taxon>
        <taxon>Datura</taxon>
    </lineage>
</organism>
<keyword evidence="7 8" id="KW-0927">Auxin signaling pathway</keyword>
<protein>
    <recommendedName>
        <fullName evidence="8">Auxin-responsive protein</fullName>
    </recommendedName>
</protein>
<evidence type="ECO:0000313" key="10">
    <source>
        <dbReference type="EMBL" id="MCD7460723.1"/>
    </source>
</evidence>
<comment type="caution">
    <text evidence="10">The sequence shown here is derived from an EMBL/GenBank/DDBJ whole genome shotgun (WGS) entry which is preliminary data.</text>
</comment>
<accession>A0ABS8SPJ0</accession>
<dbReference type="Proteomes" id="UP000823775">
    <property type="component" value="Unassembled WGS sequence"/>
</dbReference>
<comment type="subunit">
    <text evidence="8">Homodimers and heterodimers.</text>
</comment>
<feature type="domain" description="PB1" evidence="9">
    <location>
        <begin position="138"/>
        <end position="220"/>
    </location>
</feature>
<evidence type="ECO:0000256" key="2">
    <source>
        <dbReference type="ARBA" id="ARBA00006728"/>
    </source>
</evidence>
<gene>
    <name evidence="10" type="ORF">HAX54_044278</name>
</gene>
<keyword evidence="6 8" id="KW-0539">Nucleus</keyword>
<dbReference type="Gene3D" id="3.10.20.90">
    <property type="entry name" value="Phosphatidylinositol 3-kinase Catalytic Subunit, Chain A, domain 1"/>
    <property type="match status" value="1"/>
</dbReference>
<evidence type="ECO:0000256" key="8">
    <source>
        <dbReference type="RuleBase" id="RU004549"/>
    </source>
</evidence>
<keyword evidence="4 8" id="KW-0805">Transcription regulation</keyword>
<dbReference type="InterPro" id="IPR003311">
    <property type="entry name" value="AUX_IAA"/>
</dbReference>